<keyword evidence="2" id="KW-0175">Coiled coil</keyword>
<dbReference type="PANTHER" id="PTHR23176:SF129">
    <property type="entry name" value="RHO GTPASE ACTIVATING PROTEIN AT 16F, ISOFORM E-RELATED"/>
    <property type="match status" value="1"/>
</dbReference>
<dbReference type="SUPFAM" id="SSF50729">
    <property type="entry name" value="PH domain-like"/>
    <property type="match status" value="1"/>
</dbReference>
<accession>A0A1G4MHR6</accession>
<reference evidence="6 7" key="1">
    <citation type="submission" date="2016-03" db="EMBL/GenBank/DDBJ databases">
        <authorList>
            <person name="Devillers H."/>
        </authorList>
    </citation>
    <scope>NUCLEOTIDE SEQUENCE [LARGE SCALE GENOMIC DNA]</scope>
    <source>
        <strain evidence="6">CBS 6772</strain>
    </source>
</reference>
<dbReference type="AlphaFoldDB" id="A0A1G4MHR6"/>
<dbReference type="GO" id="GO:0007010">
    <property type="term" value="P:cytoskeleton organization"/>
    <property type="evidence" value="ECO:0007669"/>
    <property type="project" value="UniProtKB-ARBA"/>
</dbReference>
<dbReference type="SMART" id="SM00324">
    <property type="entry name" value="RhoGAP"/>
    <property type="match status" value="1"/>
</dbReference>
<feature type="domain" description="PH" evidence="4">
    <location>
        <begin position="550"/>
        <end position="657"/>
    </location>
</feature>
<dbReference type="InterPro" id="IPR000198">
    <property type="entry name" value="RhoGAP_dom"/>
</dbReference>
<dbReference type="Pfam" id="PF00620">
    <property type="entry name" value="RhoGAP"/>
    <property type="match status" value="1"/>
</dbReference>
<dbReference type="GO" id="GO:0005938">
    <property type="term" value="C:cell cortex"/>
    <property type="evidence" value="ECO:0007669"/>
    <property type="project" value="UniProtKB-ARBA"/>
</dbReference>
<dbReference type="SMART" id="SM00233">
    <property type="entry name" value="PH"/>
    <property type="match status" value="1"/>
</dbReference>
<evidence type="ECO:0000313" key="7">
    <source>
        <dbReference type="Proteomes" id="UP000190831"/>
    </source>
</evidence>
<dbReference type="PROSITE" id="PS50238">
    <property type="entry name" value="RHOGAP"/>
    <property type="match status" value="1"/>
</dbReference>
<dbReference type="GO" id="GO:0005933">
    <property type="term" value="C:cellular bud"/>
    <property type="evidence" value="ECO:0007669"/>
    <property type="project" value="UniProtKB-ARBA"/>
</dbReference>
<feature type="region of interest" description="Disordered" evidence="3">
    <location>
        <begin position="700"/>
        <end position="725"/>
    </location>
</feature>
<dbReference type="InterPro" id="IPR050729">
    <property type="entry name" value="Rho-GAP"/>
</dbReference>
<feature type="region of interest" description="Disordered" evidence="3">
    <location>
        <begin position="295"/>
        <end position="326"/>
    </location>
</feature>
<dbReference type="EMBL" id="LT598486">
    <property type="protein sequence ID" value="SCW03443.1"/>
    <property type="molecule type" value="Genomic_DNA"/>
</dbReference>
<evidence type="ECO:0000313" key="6">
    <source>
        <dbReference type="EMBL" id="SCW03443.1"/>
    </source>
</evidence>
<dbReference type="InterPro" id="IPR008936">
    <property type="entry name" value="Rho_GTPase_activation_prot"/>
</dbReference>
<dbReference type="InterPro" id="IPR011993">
    <property type="entry name" value="PH-like_dom_sf"/>
</dbReference>
<dbReference type="GO" id="GO:0007165">
    <property type="term" value="P:signal transduction"/>
    <property type="evidence" value="ECO:0007669"/>
    <property type="project" value="InterPro"/>
</dbReference>
<evidence type="ECO:0000259" key="5">
    <source>
        <dbReference type="PROSITE" id="PS50238"/>
    </source>
</evidence>
<dbReference type="SUPFAM" id="SSF48350">
    <property type="entry name" value="GTPase activation domain, GAP"/>
    <property type="match status" value="1"/>
</dbReference>
<dbReference type="PROSITE" id="PS50003">
    <property type="entry name" value="PH_DOMAIN"/>
    <property type="match status" value="1"/>
</dbReference>
<dbReference type="CDD" id="cd13277">
    <property type="entry name" value="PH_Bem3"/>
    <property type="match status" value="1"/>
</dbReference>
<gene>
    <name evidence="6" type="ORF">LAFE_0G10528G</name>
</gene>
<feature type="region of interest" description="Disordered" evidence="3">
    <location>
        <begin position="354"/>
        <end position="399"/>
    </location>
</feature>
<evidence type="ECO:0000259" key="4">
    <source>
        <dbReference type="PROSITE" id="PS50003"/>
    </source>
</evidence>
<proteinExistence type="predicted"/>
<protein>
    <submittedName>
        <fullName evidence="6">LAFE_0G10528g1_1</fullName>
    </submittedName>
</protein>
<dbReference type="PANTHER" id="PTHR23176">
    <property type="entry name" value="RHO/RAC/CDC GTPASE-ACTIVATING PROTEIN"/>
    <property type="match status" value="1"/>
</dbReference>
<evidence type="ECO:0000256" key="1">
    <source>
        <dbReference type="ARBA" id="ARBA00022468"/>
    </source>
</evidence>
<evidence type="ECO:0000256" key="3">
    <source>
        <dbReference type="SAM" id="MobiDB-lite"/>
    </source>
</evidence>
<keyword evidence="7" id="KW-1185">Reference proteome</keyword>
<evidence type="ECO:0000256" key="2">
    <source>
        <dbReference type="SAM" id="Coils"/>
    </source>
</evidence>
<feature type="domain" description="Rho-GAP" evidence="5">
    <location>
        <begin position="795"/>
        <end position="1009"/>
    </location>
</feature>
<name>A0A1G4MHR6_LACFM</name>
<dbReference type="OrthoDB" id="185175at2759"/>
<feature type="coiled-coil region" evidence="2">
    <location>
        <begin position="47"/>
        <end position="81"/>
    </location>
</feature>
<dbReference type="CDD" id="cd06093">
    <property type="entry name" value="PX_domain"/>
    <property type="match status" value="1"/>
</dbReference>
<dbReference type="GO" id="GO:0035091">
    <property type="term" value="F:phosphatidylinositol binding"/>
    <property type="evidence" value="ECO:0007669"/>
    <property type="project" value="InterPro"/>
</dbReference>
<dbReference type="Gene3D" id="1.10.555.10">
    <property type="entry name" value="Rho GTPase activation protein"/>
    <property type="match status" value="1"/>
</dbReference>
<organism evidence="6 7">
    <name type="scientific">Lachancea fermentati</name>
    <name type="common">Zygosaccharomyces fermentati</name>
    <dbReference type="NCBI Taxonomy" id="4955"/>
    <lineage>
        <taxon>Eukaryota</taxon>
        <taxon>Fungi</taxon>
        <taxon>Dikarya</taxon>
        <taxon>Ascomycota</taxon>
        <taxon>Saccharomycotina</taxon>
        <taxon>Saccharomycetes</taxon>
        <taxon>Saccharomycetales</taxon>
        <taxon>Saccharomycetaceae</taxon>
        <taxon>Lachancea</taxon>
    </lineage>
</organism>
<dbReference type="STRING" id="4955.A0A1G4MHR6"/>
<sequence>MESSQEGDGGFSTTLQLLSQYNDHTLERDRTLEYIEKKNETADRLSYDDLFKENIKLKLQLHEYEIEISSLKKMVEHLKSSRSPDADLKQQIVVEEKANPILPPRSAERNRNTKNLTLPLSDGSKQFNALQSPGSTISQTKKPEHVLQPALATSFNQQHILSPTEIDRIRRSSSSYSNVIIASPATSVAYTTSRISPSRSNKTTVKEVGTPIVEKQCSPGRINRVTALINDELHSPLKQPIKEEERNVVPQEESKTYPKSPLPQLLLQNEEGAEISPSSRQKIDTFANMLDSTFGEEKVPASPLSKASTNESKKDPDPVRILGSPVTLKKPNSFPKLLADSDQQNEAMITNDVSTLEKSSETSPTFSTHASLQGPFSPKQNKQRPSFGKAHSASRMRSSSINTTVSTGILSIQSDIPLFIQPSEFDTVRIEIISTLYRDVENHHNDENSVLFSIIDRKSDKEIFKFSKTVDGIIELDTFLKSRMDPLLLNPLPDRHLFNSNIPIRVDYRREKLNDYFTSLFILKELPLDVSLRLAKFISTDTVMAPLAGDTLKEGSLLVRKNKTLGSANNWRARYAILEGQTLQLLDRGITTDTIKIPLSTIELQANLPDDKYGTKNGFVINEHKKSGLSSVTRYYFCSETSKERESWVSILNELVENSAQSGASLNSKSESSSIMDHSIINETLPDTGASFIGPMANLQSSAVSSPSQHSEGITPEDERESKRSRMRSFFPFKKLNLSQISSQEGETSTSPEESGLGTSLNTHELTIAKSLQALNLSTEPLSNVVFGSDLHTSLSLSSQRYQGKYSIPSVVYRCLEFLYRHHGIEEEGIFRISGSSVLIKSLQEQFDSKYDIDLCTYNEKIASNDDQHPSGYIDVNTIAGLLKLYFRKLPHLIFGDQMFLDFKDAADRSMGNDRETALRFRDLIKSSRLLPENLSLMFALFELLVNINKKSRINKMNLRNLCIVFSPTLNIPVNVLQPFIVDFNCIFNGENPVDDSQRKQLDIHIPQM</sequence>
<feature type="compositionally biased region" description="Basic and acidic residues" evidence="3">
    <location>
        <begin position="236"/>
        <end position="256"/>
    </location>
</feature>
<dbReference type="Gene3D" id="2.30.29.30">
    <property type="entry name" value="Pleckstrin-homology domain (PH domain)/Phosphotyrosine-binding domain (PTB)"/>
    <property type="match status" value="1"/>
</dbReference>
<dbReference type="InterPro" id="IPR001849">
    <property type="entry name" value="PH_domain"/>
</dbReference>
<dbReference type="Proteomes" id="UP000190831">
    <property type="component" value="Chromosome G"/>
</dbReference>
<dbReference type="SUPFAM" id="SSF64268">
    <property type="entry name" value="PX domain"/>
    <property type="match status" value="1"/>
</dbReference>
<dbReference type="OMA" id="QFISTDT"/>
<dbReference type="Pfam" id="PF00169">
    <property type="entry name" value="PH"/>
    <property type="match status" value="1"/>
</dbReference>
<dbReference type="GO" id="GO:0005096">
    <property type="term" value="F:GTPase activator activity"/>
    <property type="evidence" value="ECO:0007669"/>
    <property type="project" value="UniProtKB-KW"/>
</dbReference>
<feature type="compositionally biased region" description="Polar residues" evidence="3">
    <location>
        <begin position="354"/>
        <end position="371"/>
    </location>
</feature>
<keyword evidence="1" id="KW-0343">GTPase activation</keyword>
<feature type="region of interest" description="Disordered" evidence="3">
    <location>
        <begin position="236"/>
        <end position="263"/>
    </location>
</feature>
<feature type="compositionally biased region" description="Low complexity" evidence="3">
    <location>
        <begin position="701"/>
        <end position="711"/>
    </location>
</feature>
<dbReference type="InterPro" id="IPR036871">
    <property type="entry name" value="PX_dom_sf"/>
</dbReference>